<evidence type="ECO:0000313" key="1">
    <source>
        <dbReference type="EMBL" id="GAH46024.1"/>
    </source>
</evidence>
<gene>
    <name evidence="1" type="ORF">S03H2_14848</name>
</gene>
<proteinExistence type="predicted"/>
<reference evidence="1" key="1">
    <citation type="journal article" date="2014" name="Front. Microbiol.">
        <title>High frequency of phylogenetically diverse reductive dehalogenase-homologous genes in deep subseafloor sedimentary metagenomes.</title>
        <authorList>
            <person name="Kawai M."/>
            <person name="Futagami T."/>
            <person name="Toyoda A."/>
            <person name="Takaki Y."/>
            <person name="Nishi S."/>
            <person name="Hori S."/>
            <person name="Arai W."/>
            <person name="Tsubouchi T."/>
            <person name="Morono Y."/>
            <person name="Uchiyama I."/>
            <person name="Ito T."/>
            <person name="Fujiyama A."/>
            <person name="Inagaki F."/>
            <person name="Takami H."/>
        </authorList>
    </citation>
    <scope>NUCLEOTIDE SEQUENCE</scope>
    <source>
        <strain evidence="1">Expedition CK06-06</strain>
    </source>
</reference>
<name>X1GWQ5_9ZZZZ</name>
<dbReference type="EMBL" id="BARU01007544">
    <property type="protein sequence ID" value="GAH46024.1"/>
    <property type="molecule type" value="Genomic_DNA"/>
</dbReference>
<protein>
    <recommendedName>
        <fullName evidence="2">DUF2341 domain-containing protein</fullName>
    </recommendedName>
</protein>
<evidence type="ECO:0008006" key="2">
    <source>
        <dbReference type="Google" id="ProtNLM"/>
    </source>
</evidence>
<feature type="non-terminal residue" evidence="1">
    <location>
        <position position="246"/>
    </location>
</feature>
<organism evidence="1">
    <name type="scientific">marine sediment metagenome</name>
    <dbReference type="NCBI Taxonomy" id="412755"/>
    <lineage>
        <taxon>unclassified sequences</taxon>
        <taxon>metagenomes</taxon>
        <taxon>ecological metagenomes</taxon>
    </lineage>
</organism>
<sequence length="246" mass="26759">MAWLGTWAKRRKITIPDASVEATDTLPIAIHLGTAVGIGSTDVTDIFDDLGANYKKIALTLSDGDTETVVEVERWDNGNEKATLWARVLVTNGADTELYLYWDATEGDNANIKDAGDGTAIWPTGTDEEYQVVYLMGDAAGDIVDSTDNSWDSLSESITTYRQDGIGGRGYALDFESAVPDFIEIGDLALEDNDLTVICVANAEAVTASGTLVGLWPTVDVFLLYAKDQVPDRWRAMIYDNAPILY</sequence>
<dbReference type="AlphaFoldDB" id="X1GWQ5"/>
<comment type="caution">
    <text evidence="1">The sequence shown here is derived from an EMBL/GenBank/DDBJ whole genome shotgun (WGS) entry which is preliminary data.</text>
</comment>
<accession>X1GWQ5</accession>